<feature type="compositionally biased region" description="Basic and acidic residues" evidence="1">
    <location>
        <begin position="133"/>
        <end position="166"/>
    </location>
</feature>
<proteinExistence type="predicted"/>
<evidence type="ECO:0000313" key="2">
    <source>
        <dbReference type="EMBL" id="KAK6355153.1"/>
    </source>
</evidence>
<feature type="region of interest" description="Disordered" evidence="1">
    <location>
        <begin position="245"/>
        <end position="273"/>
    </location>
</feature>
<evidence type="ECO:0000256" key="1">
    <source>
        <dbReference type="SAM" id="MobiDB-lite"/>
    </source>
</evidence>
<gene>
    <name evidence="2" type="ORF">TWF696_004273</name>
</gene>
<name>A0AAV9V9H3_9PEZI</name>
<comment type="caution">
    <text evidence="2">The sequence shown here is derived from an EMBL/GenBank/DDBJ whole genome shotgun (WGS) entry which is preliminary data.</text>
</comment>
<feature type="compositionally biased region" description="Low complexity" evidence="1">
    <location>
        <begin position="174"/>
        <end position="183"/>
    </location>
</feature>
<evidence type="ECO:0008006" key="4">
    <source>
        <dbReference type="Google" id="ProtNLM"/>
    </source>
</evidence>
<dbReference type="Proteomes" id="UP001375240">
    <property type="component" value="Unassembled WGS sequence"/>
</dbReference>
<feature type="region of interest" description="Disordered" evidence="1">
    <location>
        <begin position="133"/>
        <end position="203"/>
    </location>
</feature>
<dbReference type="EMBL" id="JAVHNQ010000002">
    <property type="protein sequence ID" value="KAK6355153.1"/>
    <property type="molecule type" value="Genomic_DNA"/>
</dbReference>
<reference evidence="2 3" key="1">
    <citation type="submission" date="2019-10" db="EMBL/GenBank/DDBJ databases">
        <authorList>
            <person name="Palmer J.M."/>
        </authorList>
    </citation>
    <scope>NUCLEOTIDE SEQUENCE [LARGE SCALE GENOMIC DNA]</scope>
    <source>
        <strain evidence="2 3">TWF696</strain>
    </source>
</reference>
<organism evidence="2 3">
    <name type="scientific">Orbilia brochopaga</name>
    <dbReference type="NCBI Taxonomy" id="3140254"/>
    <lineage>
        <taxon>Eukaryota</taxon>
        <taxon>Fungi</taxon>
        <taxon>Dikarya</taxon>
        <taxon>Ascomycota</taxon>
        <taxon>Pezizomycotina</taxon>
        <taxon>Orbiliomycetes</taxon>
        <taxon>Orbiliales</taxon>
        <taxon>Orbiliaceae</taxon>
        <taxon>Orbilia</taxon>
    </lineage>
</organism>
<dbReference type="AlphaFoldDB" id="A0AAV9V9H3"/>
<sequence length="273" mass="31669">MAAQSRVICCTPCDYIFVGVFLLQEHHIDRHISIVCQQCEGEQFYGMAEFRGHAPCLGLHASKCGDCGMAFDRTLDRDGSKIIEHAKRCQAVADGLCRGLFFTSSKEYKEHCLHDSTHKQGLERIRHEREQRRLEKIERQQKRREDRRAERERKAREEAEKPKQPLEEDEPEPEWTGWEGWPLHAPPAPEPEAKAHFETQQLTNEQLMRQRYGIRSALEPDEEVVWPPHMISPWAAAAEERRQRGLARRAERKAKQQQELQAAEAKVEAETSA</sequence>
<evidence type="ECO:0000313" key="3">
    <source>
        <dbReference type="Proteomes" id="UP001375240"/>
    </source>
</evidence>
<protein>
    <recommendedName>
        <fullName evidence="4">C2H2-type domain-containing protein</fullName>
    </recommendedName>
</protein>
<keyword evidence="3" id="KW-1185">Reference proteome</keyword>
<accession>A0AAV9V9H3</accession>